<dbReference type="InterPro" id="IPR036061">
    <property type="entry name" value="CheW-like_dom_sf"/>
</dbReference>
<evidence type="ECO:0000259" key="13">
    <source>
        <dbReference type="PROSITE" id="PS50109"/>
    </source>
</evidence>
<dbReference type="InterPro" id="IPR036641">
    <property type="entry name" value="HPT_dom_sf"/>
</dbReference>
<dbReference type="PRINTS" id="PR00344">
    <property type="entry name" value="BCTRLSENSOR"/>
</dbReference>
<keyword evidence="6" id="KW-0418">Kinase</keyword>
<feature type="compositionally biased region" description="Basic and acidic residues" evidence="12">
    <location>
        <begin position="606"/>
        <end position="615"/>
    </location>
</feature>
<feature type="domain" description="Histidine kinase" evidence="13">
    <location>
        <begin position="1295"/>
        <end position="1530"/>
    </location>
</feature>
<dbReference type="GO" id="GO:0006935">
    <property type="term" value="P:chemotaxis"/>
    <property type="evidence" value="ECO:0007669"/>
    <property type="project" value="InterPro"/>
</dbReference>
<dbReference type="SMART" id="SM01231">
    <property type="entry name" value="H-kinase_dim"/>
    <property type="match status" value="1"/>
</dbReference>
<evidence type="ECO:0000256" key="10">
    <source>
        <dbReference type="PROSITE-ProRule" id="PRU00169"/>
    </source>
</evidence>
<evidence type="ECO:0000313" key="17">
    <source>
        <dbReference type="EMBL" id="KAA9130963.1"/>
    </source>
</evidence>
<dbReference type="CDD" id="cd00156">
    <property type="entry name" value="REC"/>
    <property type="match status" value="1"/>
</dbReference>
<feature type="region of interest" description="Disordered" evidence="12">
    <location>
        <begin position="1168"/>
        <end position="1204"/>
    </location>
</feature>
<keyword evidence="4 10" id="KW-0597">Phosphoprotein</keyword>
<dbReference type="InterPro" id="IPR036890">
    <property type="entry name" value="HATPase_C_sf"/>
</dbReference>
<evidence type="ECO:0000256" key="5">
    <source>
        <dbReference type="ARBA" id="ARBA00022679"/>
    </source>
</evidence>
<evidence type="ECO:0000256" key="6">
    <source>
        <dbReference type="ARBA" id="ARBA00022777"/>
    </source>
</evidence>
<feature type="modified residue" description="Phosphohistidine" evidence="9">
    <location>
        <position position="697"/>
    </location>
</feature>
<dbReference type="GO" id="GO:0000155">
    <property type="term" value="F:phosphorelay sensor kinase activity"/>
    <property type="evidence" value="ECO:0007669"/>
    <property type="project" value="InterPro"/>
</dbReference>
<dbReference type="PANTHER" id="PTHR43395:SF8">
    <property type="entry name" value="HISTIDINE KINASE"/>
    <property type="match status" value="1"/>
</dbReference>
<dbReference type="GO" id="GO:0005737">
    <property type="term" value="C:cytoplasm"/>
    <property type="evidence" value="ECO:0007669"/>
    <property type="project" value="InterPro"/>
</dbReference>
<dbReference type="InterPro" id="IPR005467">
    <property type="entry name" value="His_kinase_dom"/>
</dbReference>
<evidence type="ECO:0000313" key="18">
    <source>
        <dbReference type="Proteomes" id="UP000325372"/>
    </source>
</evidence>
<dbReference type="InterPro" id="IPR051315">
    <property type="entry name" value="Bact_Chemotaxis_CheA"/>
</dbReference>
<evidence type="ECO:0000256" key="9">
    <source>
        <dbReference type="PROSITE-ProRule" id="PRU00110"/>
    </source>
</evidence>
<dbReference type="InterPro" id="IPR058661">
    <property type="entry name" value="FimL_2nd"/>
</dbReference>
<evidence type="ECO:0000256" key="12">
    <source>
        <dbReference type="SAM" id="MobiDB-lite"/>
    </source>
</evidence>
<keyword evidence="11" id="KW-0175">Coiled coil</keyword>
<feature type="modified residue" description="4-aspartylphosphate" evidence="10">
    <location>
        <position position="1737"/>
    </location>
</feature>
<evidence type="ECO:0000256" key="4">
    <source>
        <dbReference type="ARBA" id="ARBA00022553"/>
    </source>
</evidence>
<feature type="region of interest" description="Disordered" evidence="12">
    <location>
        <begin position="606"/>
        <end position="651"/>
    </location>
</feature>
<dbReference type="CDD" id="cd00088">
    <property type="entry name" value="HPT"/>
    <property type="match status" value="2"/>
</dbReference>
<dbReference type="SUPFAM" id="SSF52172">
    <property type="entry name" value="CheY-like"/>
    <property type="match status" value="1"/>
</dbReference>
<dbReference type="InterPro" id="IPR002545">
    <property type="entry name" value="CheW-lke_dom"/>
</dbReference>
<dbReference type="RefSeq" id="WP_150864601.1">
    <property type="nucleotide sequence ID" value="NZ_VYXP01000006.1"/>
</dbReference>
<comment type="catalytic activity">
    <reaction evidence="1">
        <text>ATP + protein L-histidine = ADP + protein N-phospho-L-histidine.</text>
        <dbReference type="EC" id="2.7.13.3"/>
    </reaction>
</comment>
<feature type="domain" description="Response regulatory" evidence="14">
    <location>
        <begin position="1688"/>
        <end position="1804"/>
    </location>
</feature>
<dbReference type="Gene3D" id="3.40.50.2300">
    <property type="match status" value="1"/>
</dbReference>
<protein>
    <recommendedName>
        <fullName evidence="3">Chemotaxis protein CheA</fullName>
        <ecNumber evidence="2">2.7.13.3</ecNumber>
    </recommendedName>
</protein>
<dbReference type="SUPFAM" id="SSF55874">
    <property type="entry name" value="ATPase domain of HSP90 chaperone/DNA topoisomerase II/histidine kinase"/>
    <property type="match status" value="1"/>
</dbReference>
<dbReference type="Gene3D" id="2.30.30.40">
    <property type="entry name" value="SH3 Domains"/>
    <property type="match status" value="1"/>
</dbReference>
<proteinExistence type="predicted"/>
<comment type="caution">
    <text evidence="17">The sequence shown here is derived from an EMBL/GenBank/DDBJ whole genome shotgun (WGS) entry which is preliminary data.</text>
</comment>
<evidence type="ECO:0000259" key="16">
    <source>
        <dbReference type="PROSITE" id="PS50894"/>
    </source>
</evidence>
<dbReference type="PROSITE" id="PS50109">
    <property type="entry name" value="HIS_KIN"/>
    <property type="match status" value="1"/>
</dbReference>
<dbReference type="EC" id="2.7.13.3" evidence="2"/>
<evidence type="ECO:0000259" key="15">
    <source>
        <dbReference type="PROSITE" id="PS50851"/>
    </source>
</evidence>
<reference evidence="17 18" key="1">
    <citation type="submission" date="2019-09" db="EMBL/GenBank/DDBJ databases">
        <title>Wenzhouxiangella sp. Genome sequencing and assembly.</title>
        <authorList>
            <person name="Zhang R."/>
        </authorList>
    </citation>
    <scope>NUCLEOTIDE SEQUENCE [LARGE SCALE GENOMIC DNA]</scope>
    <source>
        <strain evidence="17 18">W260</strain>
    </source>
</reference>
<dbReference type="PROSITE" id="PS50851">
    <property type="entry name" value="CHEW"/>
    <property type="match status" value="1"/>
</dbReference>
<evidence type="ECO:0000256" key="11">
    <source>
        <dbReference type="SAM" id="Coils"/>
    </source>
</evidence>
<evidence type="ECO:0000256" key="3">
    <source>
        <dbReference type="ARBA" id="ARBA00021495"/>
    </source>
</evidence>
<feature type="domain" description="HPt" evidence="16">
    <location>
        <begin position="981"/>
        <end position="1085"/>
    </location>
</feature>
<dbReference type="InterPro" id="IPR011006">
    <property type="entry name" value="CheY-like_superfamily"/>
</dbReference>
<feature type="domain" description="HPt" evidence="16">
    <location>
        <begin position="650"/>
        <end position="757"/>
    </location>
</feature>
<dbReference type="SMART" id="SM00448">
    <property type="entry name" value="REC"/>
    <property type="match status" value="1"/>
</dbReference>
<dbReference type="InterPro" id="IPR004105">
    <property type="entry name" value="CheA-like_dim"/>
</dbReference>
<dbReference type="InterPro" id="IPR004358">
    <property type="entry name" value="Sig_transdc_His_kin-like_C"/>
</dbReference>
<dbReference type="Pfam" id="PF00072">
    <property type="entry name" value="Response_reg"/>
    <property type="match status" value="1"/>
</dbReference>
<dbReference type="InterPro" id="IPR008207">
    <property type="entry name" value="Sig_transdc_His_kin_Hpt_dom"/>
</dbReference>
<evidence type="ECO:0000256" key="7">
    <source>
        <dbReference type="ARBA" id="ARBA00023012"/>
    </source>
</evidence>
<dbReference type="FunFam" id="3.30.565.10:FF:000016">
    <property type="entry name" value="Chemotaxis protein CheA, putative"/>
    <property type="match status" value="1"/>
</dbReference>
<dbReference type="SUPFAM" id="SSF50341">
    <property type="entry name" value="CheW-like"/>
    <property type="match status" value="1"/>
</dbReference>
<dbReference type="PROSITE" id="PS50894">
    <property type="entry name" value="HPT"/>
    <property type="match status" value="2"/>
</dbReference>
<evidence type="ECO:0000256" key="8">
    <source>
        <dbReference type="ARBA" id="ARBA00035100"/>
    </source>
</evidence>
<dbReference type="PANTHER" id="PTHR43395">
    <property type="entry name" value="SENSOR HISTIDINE KINASE CHEA"/>
    <property type="match status" value="1"/>
</dbReference>
<dbReference type="InterPro" id="IPR001789">
    <property type="entry name" value="Sig_transdc_resp-reg_receiver"/>
</dbReference>
<organism evidence="17 18">
    <name type="scientific">Marinihelvus fidelis</name>
    <dbReference type="NCBI Taxonomy" id="2613842"/>
    <lineage>
        <taxon>Bacteria</taxon>
        <taxon>Pseudomonadati</taxon>
        <taxon>Pseudomonadota</taxon>
        <taxon>Gammaproteobacteria</taxon>
        <taxon>Chromatiales</taxon>
        <taxon>Wenzhouxiangellaceae</taxon>
        <taxon>Marinihelvus</taxon>
    </lineage>
</organism>
<sequence length="1815" mass="198429">MRARSLTPTALGWIRDDLDRLLETTRRQAETIAGNPRSGPVVYEGAIDSVERLGEIFQTLGIDGARQVTRAMNNLLQTAVSEEGRSGQGAGEHLLDAMVVLPAYLDRLQAGHSDLPILVLPLINRLRQAHGEEPLSEGTVFTPLLDVELPELDYVQKPGFDEPFEYLTGRLHRQTETALSEWEQSPEQEELLTAIQGIFETLRHRVDRYDLKRLWWVATEIIGGLADGHVDNDSQLRGLLNRLSLLVKVMSEKGEDGIDADTSTSVTQALLFHVGKAKPGHAGIDLVRERFKLDELAPDEASMLQAQGTISGRDRDMYRSLSAAVEDELVMVKDALDLELRTGQVDPDRRRQSLEALNRLADTLAMLGHSEAGEALAQLVPAFEASASAGREARDATLISLAEQLLLVESSMQEQIETLGAPVNGHAQASFIALSAHEQRRIKCQLLDQCVASTQLSQDAIRRLLDGDRTADAIEPLEQVTGALRLAQEGVAAEHTGKLRSAVDSLFNNLHNDSPSEGTRLENMADAMAALELYLAASRDLQQDADRFLAVLKARLEAINGDEPQPAETSAPVINVADFKPAEPPPEPDHEAPETTIEAAHFDQPDETAHDREPPAVESPVETAADAPTERDASPAPVAQDTVAHDDALPPAIDPELRDIFLEEYETVLETLQQNIPDWMAELENAKPLTEIRRAFHTLKGSGRMVGAEEVGDFAWQIEDMLNALLEGRVSNFADISMMVRLAQASLPALRQRMLQQATGLKRDVIRLVGESAQGLGQGADADWAALSRHLPAYLATLLPGGFDPEAEAAPARPEAGDQGHALRDELAGHLRFIQSYLESLSRDRSARADDEQQQAAGAIADLLARHPEGRDADIARALADLVGAQASSGTEFAPDTLFTLVSAVGQLQNRLERLEGFGDDIDTDTQDDVVRQLQQLVPQFSHGQAPEENRGFDPGRSVFAGGPGDDSIDFNPPEPAQATTESLDQEIIGIFLEEANEVLERGDAALHQWRNEVTGLRWVQNLQREIHTFKGGARMAGLTSLGDYTHEMETLLERIAERATPPTLDAVQLLEEACDRLHAWVEEVTAGRVPDATSERAELIGRIEALDHGGQASDPGPTIAMTPPAAPTPTPAPAPEPEPPVDTAATSLADLDDDLSGLDEALAELESTIESTAEKAEPVVREMREAREEPQPAAESDSSDPSQAQIRVSAALLDKLVNAASEVSIYRSRIEQQVTNLRGNLGEFDKTLDRLREQFRKMEIETEVQIRSNYPDASTSGDSDFDPLELDQFSTLQQLSRSLSESVSDLLNLQEMLEESARNSEQLLQRQSRVSTELQEGLMKTRMVPFGSIGTRLRRLVRSAAKETGKKANLQMRVVGTSDELDRNVLEHITAPLEHMMRNAIVHGIEAPAERKSAGKKADGEITITVESEATEFVIRIADDGAGIDVDAIRARAVDRGLLDPSTEPSREQLYEFMMDSGFSTSSKVTKLAGRGVGMDVVSSDIKQIGGSLEIDSERGAGTQFTIRIPFTLAIMQAIGLAAGDNDYLLPLSSVAGVSRILPEEYQALIEQEQPTYRYAGQEYPVLDIEPLLGEPSRQASRDNVTLLILNAGEQKAALRVPQLQPHREVVIKPVGPQISCVPGILGGAIAGDGRVIVILDPGPLIRHALLHGVSPVPAMESMDADAGRRLVMVIDDSITMRKVTSRVLEGNHFEVLTARDGMDALEQLQERTPDIMLCDIEMPRMDGYELLERVRADTRLRDIPVIMITSRAGKKHRERAERLGANAYLTKPYHEDELISEVGRLLEQHGGNDARDS</sequence>
<dbReference type="InterPro" id="IPR003594">
    <property type="entry name" value="HATPase_dom"/>
</dbReference>
<dbReference type="Pfam" id="PF26379">
    <property type="entry name" value="FimL_2nd"/>
    <property type="match status" value="1"/>
</dbReference>
<gene>
    <name evidence="17" type="ORF">F3N42_11470</name>
</gene>
<keyword evidence="5" id="KW-0808">Transferase</keyword>
<dbReference type="Pfam" id="PF01584">
    <property type="entry name" value="CheW"/>
    <property type="match status" value="1"/>
</dbReference>
<comment type="function">
    <text evidence="8">Involved in the transmission of sensory signals from the chemoreceptors to the flagellar motors. CheA is autophosphorylated; it can transfer its phosphate group to either CheB or CheY.</text>
</comment>
<feature type="modified residue" description="Phosphohistidine" evidence="9">
    <location>
        <position position="1028"/>
    </location>
</feature>
<dbReference type="Gene3D" id="3.30.565.10">
    <property type="entry name" value="Histidine kinase-like ATPase, C-terminal domain"/>
    <property type="match status" value="1"/>
</dbReference>
<feature type="domain" description="CheW-like" evidence="15">
    <location>
        <begin position="1532"/>
        <end position="1668"/>
    </location>
</feature>
<feature type="compositionally biased region" description="Basic and acidic residues" evidence="12">
    <location>
        <begin position="1173"/>
        <end position="1191"/>
    </location>
</feature>
<dbReference type="SMART" id="SM00073">
    <property type="entry name" value="HPT"/>
    <property type="match status" value="2"/>
</dbReference>
<dbReference type="Pfam" id="PF01627">
    <property type="entry name" value="Hpt"/>
    <property type="match status" value="2"/>
</dbReference>
<feature type="region of interest" description="Disordered" evidence="12">
    <location>
        <begin position="1108"/>
        <end position="1145"/>
    </location>
</feature>
<evidence type="ECO:0000256" key="1">
    <source>
        <dbReference type="ARBA" id="ARBA00000085"/>
    </source>
</evidence>
<feature type="region of interest" description="Disordered" evidence="12">
    <location>
        <begin position="943"/>
        <end position="979"/>
    </location>
</feature>
<dbReference type="Gene3D" id="1.20.120.160">
    <property type="entry name" value="HPT domain"/>
    <property type="match status" value="2"/>
</dbReference>
<name>A0A5N0T7K1_9GAMM</name>
<feature type="compositionally biased region" description="Pro residues" evidence="12">
    <location>
        <begin position="1125"/>
        <end position="1141"/>
    </location>
</feature>
<dbReference type="EMBL" id="VYXP01000006">
    <property type="protein sequence ID" value="KAA9130963.1"/>
    <property type="molecule type" value="Genomic_DNA"/>
</dbReference>
<dbReference type="PROSITE" id="PS50110">
    <property type="entry name" value="RESPONSE_REGULATORY"/>
    <property type="match status" value="1"/>
</dbReference>
<keyword evidence="18" id="KW-1185">Reference proteome</keyword>
<accession>A0A5N0T7K1</accession>
<dbReference type="Proteomes" id="UP000325372">
    <property type="component" value="Unassembled WGS sequence"/>
</dbReference>
<feature type="coiled-coil region" evidence="11">
    <location>
        <begin position="1235"/>
        <end position="1262"/>
    </location>
</feature>
<dbReference type="SMART" id="SM00387">
    <property type="entry name" value="HATPase_c"/>
    <property type="match status" value="1"/>
</dbReference>
<dbReference type="SMART" id="SM00260">
    <property type="entry name" value="CheW"/>
    <property type="match status" value="1"/>
</dbReference>
<keyword evidence="7" id="KW-0902">Two-component regulatory system</keyword>
<evidence type="ECO:0000256" key="2">
    <source>
        <dbReference type="ARBA" id="ARBA00012438"/>
    </source>
</evidence>
<dbReference type="SUPFAM" id="SSF47226">
    <property type="entry name" value="Histidine-containing phosphotransfer domain, HPT domain"/>
    <property type="match status" value="3"/>
</dbReference>
<evidence type="ECO:0000259" key="14">
    <source>
        <dbReference type="PROSITE" id="PS50110"/>
    </source>
</evidence>
<dbReference type="Pfam" id="PF02518">
    <property type="entry name" value="HATPase_c"/>
    <property type="match status" value="1"/>
</dbReference>